<feature type="compositionally biased region" description="Polar residues" evidence="2">
    <location>
        <begin position="1654"/>
        <end position="1685"/>
    </location>
</feature>
<feature type="compositionally biased region" description="Acidic residues" evidence="2">
    <location>
        <begin position="790"/>
        <end position="803"/>
    </location>
</feature>
<evidence type="ECO:0000256" key="3">
    <source>
        <dbReference type="SAM" id="Phobius"/>
    </source>
</evidence>
<dbReference type="OMA" id="PREQEAH"/>
<feature type="region of interest" description="Disordered" evidence="2">
    <location>
        <begin position="1032"/>
        <end position="1599"/>
    </location>
</feature>
<feature type="compositionally biased region" description="Polar residues" evidence="2">
    <location>
        <begin position="1297"/>
        <end position="1314"/>
    </location>
</feature>
<keyword evidence="3" id="KW-1133">Transmembrane helix</keyword>
<dbReference type="InterPro" id="IPR050991">
    <property type="entry name" value="ECM_Regulatory_Proteins"/>
</dbReference>
<feature type="domain" description="Fibronectin type-III" evidence="6">
    <location>
        <begin position="434"/>
        <end position="526"/>
    </location>
</feature>
<feature type="domain" description="Fibronectin type-III" evidence="6">
    <location>
        <begin position="531"/>
        <end position="639"/>
    </location>
</feature>
<dbReference type="Pfam" id="PF00041">
    <property type="entry name" value="fn3"/>
    <property type="match status" value="4"/>
</dbReference>
<evidence type="ECO:0000256" key="4">
    <source>
        <dbReference type="SAM" id="SignalP"/>
    </source>
</evidence>
<dbReference type="Pfam" id="PF06328">
    <property type="entry name" value="Lep_receptor_Ig"/>
    <property type="match status" value="1"/>
</dbReference>
<dbReference type="SMART" id="SM00060">
    <property type="entry name" value="FN3"/>
    <property type="match status" value="4"/>
</dbReference>
<dbReference type="InterPro" id="IPR010457">
    <property type="entry name" value="IgC2-like_lig-bd"/>
</dbReference>
<feature type="region of interest" description="Disordered" evidence="2">
    <location>
        <begin position="753"/>
        <end position="886"/>
    </location>
</feature>
<keyword evidence="3" id="KW-0812">Transmembrane</keyword>
<dbReference type="SMART" id="SM00409">
    <property type="entry name" value="IG"/>
    <property type="match status" value="1"/>
</dbReference>
<feature type="compositionally biased region" description="Polar residues" evidence="2">
    <location>
        <begin position="905"/>
        <end position="918"/>
    </location>
</feature>
<keyword evidence="3" id="KW-0472">Membrane</keyword>
<organism evidence="7 8">
    <name type="scientific">Patiria miniata</name>
    <name type="common">Bat star</name>
    <name type="synonym">Asterina miniata</name>
    <dbReference type="NCBI Taxonomy" id="46514"/>
    <lineage>
        <taxon>Eukaryota</taxon>
        <taxon>Metazoa</taxon>
        <taxon>Echinodermata</taxon>
        <taxon>Eleutherozoa</taxon>
        <taxon>Asterozoa</taxon>
        <taxon>Asteroidea</taxon>
        <taxon>Valvatacea</taxon>
        <taxon>Valvatida</taxon>
        <taxon>Asterinidae</taxon>
        <taxon>Patiria</taxon>
    </lineage>
</organism>
<dbReference type="InterPro" id="IPR036179">
    <property type="entry name" value="Ig-like_dom_sf"/>
</dbReference>
<feature type="compositionally biased region" description="Polar residues" evidence="2">
    <location>
        <begin position="1113"/>
        <end position="1130"/>
    </location>
</feature>
<dbReference type="CDD" id="cd00096">
    <property type="entry name" value="Ig"/>
    <property type="match status" value="1"/>
</dbReference>
<feature type="region of interest" description="Disordered" evidence="2">
    <location>
        <begin position="905"/>
        <end position="931"/>
    </location>
</feature>
<evidence type="ECO:0000259" key="6">
    <source>
        <dbReference type="PROSITE" id="PS50853"/>
    </source>
</evidence>
<feature type="compositionally biased region" description="Polar residues" evidence="2">
    <location>
        <begin position="1172"/>
        <end position="1189"/>
    </location>
</feature>
<dbReference type="PANTHER" id="PTHR46708:SF2">
    <property type="entry name" value="FIBRONECTIN TYPE-III DOMAIN-CONTAINING PROTEIN"/>
    <property type="match status" value="1"/>
</dbReference>
<feature type="compositionally biased region" description="Low complexity" evidence="2">
    <location>
        <begin position="1455"/>
        <end position="1471"/>
    </location>
</feature>
<feature type="compositionally biased region" description="Polar residues" evidence="2">
    <location>
        <begin position="943"/>
        <end position="954"/>
    </location>
</feature>
<dbReference type="InterPro" id="IPR003961">
    <property type="entry name" value="FN3_dom"/>
</dbReference>
<dbReference type="InterPro" id="IPR013783">
    <property type="entry name" value="Ig-like_fold"/>
</dbReference>
<feature type="domain" description="Fibronectin type-III" evidence="6">
    <location>
        <begin position="223"/>
        <end position="329"/>
    </location>
</feature>
<evidence type="ECO:0000259" key="5">
    <source>
        <dbReference type="PROSITE" id="PS50835"/>
    </source>
</evidence>
<feature type="compositionally biased region" description="Basic and acidic residues" evidence="2">
    <location>
        <begin position="1437"/>
        <end position="1448"/>
    </location>
</feature>
<feature type="region of interest" description="Disordered" evidence="2">
    <location>
        <begin position="943"/>
        <end position="971"/>
    </location>
</feature>
<dbReference type="CDD" id="cd00063">
    <property type="entry name" value="FN3"/>
    <property type="match status" value="4"/>
</dbReference>
<feature type="transmembrane region" description="Helical" evidence="3">
    <location>
        <begin position="613"/>
        <end position="631"/>
    </location>
</feature>
<dbReference type="InterPro" id="IPR036116">
    <property type="entry name" value="FN3_sf"/>
</dbReference>
<feature type="compositionally biased region" description="Polar residues" evidence="2">
    <location>
        <begin position="850"/>
        <end position="872"/>
    </location>
</feature>
<evidence type="ECO:0000256" key="1">
    <source>
        <dbReference type="ARBA" id="ARBA00022737"/>
    </source>
</evidence>
<dbReference type="EnsemblMetazoa" id="XM_038192727.1">
    <property type="protein sequence ID" value="XP_038048655.1"/>
    <property type="gene ID" value="LOC119722541"/>
</dbReference>
<dbReference type="PROSITE" id="PS50835">
    <property type="entry name" value="IG_LIKE"/>
    <property type="match status" value="1"/>
</dbReference>
<feature type="chain" id="PRO_5037043571" evidence="4">
    <location>
        <begin position="30"/>
        <end position="1947"/>
    </location>
</feature>
<evidence type="ECO:0000313" key="8">
    <source>
        <dbReference type="Proteomes" id="UP000887568"/>
    </source>
</evidence>
<dbReference type="OrthoDB" id="10005435at2759"/>
<dbReference type="SUPFAM" id="SSF48726">
    <property type="entry name" value="Immunoglobulin"/>
    <property type="match status" value="1"/>
</dbReference>
<feature type="compositionally biased region" description="Polar residues" evidence="2">
    <location>
        <begin position="1231"/>
        <end position="1248"/>
    </location>
</feature>
<feature type="compositionally biased region" description="Polar residues" evidence="2">
    <location>
        <begin position="1625"/>
        <end position="1635"/>
    </location>
</feature>
<feature type="compositionally biased region" description="Polar residues" evidence="2">
    <location>
        <begin position="1756"/>
        <end position="1765"/>
    </location>
</feature>
<feature type="compositionally biased region" description="Low complexity" evidence="2">
    <location>
        <begin position="876"/>
        <end position="886"/>
    </location>
</feature>
<feature type="transmembrane region" description="Helical" evidence="3">
    <location>
        <begin position="643"/>
        <end position="666"/>
    </location>
</feature>
<protein>
    <submittedName>
        <fullName evidence="7">Uncharacterized protein</fullName>
    </submittedName>
</protein>
<feature type="signal peptide" evidence="4">
    <location>
        <begin position="1"/>
        <end position="29"/>
    </location>
</feature>
<dbReference type="PROSITE" id="PS50853">
    <property type="entry name" value="FN3"/>
    <property type="match status" value="4"/>
</dbReference>
<dbReference type="InterPro" id="IPR003599">
    <property type="entry name" value="Ig_sub"/>
</dbReference>
<feature type="region of interest" description="Disordered" evidence="2">
    <location>
        <begin position="1896"/>
        <end position="1917"/>
    </location>
</feature>
<keyword evidence="4" id="KW-0732">Signal</keyword>
<evidence type="ECO:0000256" key="2">
    <source>
        <dbReference type="SAM" id="MobiDB-lite"/>
    </source>
</evidence>
<name>A0A913ZCJ6_PATMI</name>
<accession>A0A913ZCJ6</accession>
<feature type="domain" description="Ig-like" evidence="5">
    <location>
        <begin position="26"/>
        <end position="105"/>
    </location>
</feature>
<feature type="region of interest" description="Disordered" evidence="2">
    <location>
        <begin position="985"/>
        <end position="1018"/>
    </location>
</feature>
<reference evidence="7" key="1">
    <citation type="submission" date="2022-11" db="UniProtKB">
        <authorList>
            <consortium name="EnsemblMetazoa"/>
        </authorList>
    </citation>
    <scope>IDENTIFICATION</scope>
</reference>
<dbReference type="Gene3D" id="2.60.40.10">
    <property type="entry name" value="Immunoglobulins"/>
    <property type="match status" value="6"/>
</dbReference>
<feature type="compositionally biased region" description="Polar residues" evidence="2">
    <location>
        <begin position="1493"/>
        <end position="1507"/>
    </location>
</feature>
<feature type="domain" description="Fibronectin type-III" evidence="6">
    <location>
        <begin position="334"/>
        <end position="432"/>
    </location>
</feature>
<dbReference type="Proteomes" id="UP000887568">
    <property type="component" value="Unplaced"/>
</dbReference>
<dbReference type="RefSeq" id="XP_038048655.1">
    <property type="nucleotide sequence ID" value="XM_038192727.1"/>
</dbReference>
<feature type="compositionally biased region" description="Low complexity" evidence="2">
    <location>
        <begin position="821"/>
        <end position="831"/>
    </location>
</feature>
<feature type="compositionally biased region" description="Polar residues" evidence="2">
    <location>
        <begin position="985"/>
        <end position="994"/>
    </location>
</feature>
<feature type="region of interest" description="Disordered" evidence="2">
    <location>
        <begin position="1612"/>
        <end position="1810"/>
    </location>
</feature>
<feature type="compositionally biased region" description="Polar residues" evidence="2">
    <location>
        <begin position="1700"/>
        <end position="1718"/>
    </location>
</feature>
<dbReference type="InterPro" id="IPR007110">
    <property type="entry name" value="Ig-like_dom"/>
</dbReference>
<dbReference type="SUPFAM" id="SSF49265">
    <property type="entry name" value="Fibronectin type III"/>
    <property type="match status" value="3"/>
</dbReference>
<feature type="region of interest" description="Disordered" evidence="2">
    <location>
        <begin position="1860"/>
        <end position="1884"/>
    </location>
</feature>
<feature type="compositionally biased region" description="Low complexity" evidence="2">
    <location>
        <begin position="919"/>
        <end position="931"/>
    </location>
</feature>
<feature type="compositionally biased region" description="Polar residues" evidence="2">
    <location>
        <begin position="1322"/>
        <end position="1339"/>
    </location>
</feature>
<feature type="compositionally biased region" description="Basic and acidic residues" evidence="2">
    <location>
        <begin position="995"/>
        <end position="1009"/>
    </location>
</feature>
<proteinExistence type="predicted"/>
<keyword evidence="1" id="KW-0677">Repeat</keyword>
<keyword evidence="8" id="KW-1185">Reference proteome</keyword>
<dbReference type="GeneID" id="119722541"/>
<feature type="compositionally biased region" description="Polar residues" evidence="2">
    <location>
        <begin position="1032"/>
        <end position="1041"/>
    </location>
</feature>
<feature type="compositionally biased region" description="Polar residues" evidence="2">
    <location>
        <begin position="1347"/>
        <end position="1363"/>
    </location>
</feature>
<feature type="compositionally biased region" description="Low complexity" evidence="2">
    <location>
        <begin position="1529"/>
        <end position="1550"/>
    </location>
</feature>
<dbReference type="PANTHER" id="PTHR46708">
    <property type="entry name" value="TENASCIN"/>
    <property type="match status" value="1"/>
</dbReference>
<sequence length="1947" mass="212832">MPRACCVLVITGVRLFMLLLVTSTRPVAALVGTLTPVIPIIEVGSDMVLTCTLNNSSNDGRTTQDVIWKHNTVQLSPDMYASLSDTVSQLTLTNVTFNDSGNYYCLFPEDGFFQRLGLLVRVGMKPEPPLLECFIRNPDEYRCRWEDVVRTNLRTMSTFAFWFGGNWTDCPPSTEDKVDETCFIPIAYNTGTTQRVRVTSRNALGVAYTERSFNPILDVVVNPPRDVRLLKIEDETSLSVTWHVPNEWPRMNTPLDYKIRYKRSNCGMAYATCWTEATLRSLRSEWLDHTLRDLAPYTVYDIQIAARYGLDEKNWSEWTETVSAVTREILPTATVQGLQVNTDGESLYFRTLRIFWEGVPQEQLNGKLHVYEVRVISDEDQTLQLNTSQNSEWITVEDLQKFKGYYVKVAARNGAGLGPWKTESIPDLTKAPNAPDEVRAVALTTTSIFVSWDAPSQPNGYIERYTIEWGTANEQKQSYSTPDARRNHTIEGLKTFALYEVSVKVKNSRGWSGFRSVPGGIRTIEGVPDAPPTDVEVKQVTNQPERLTLMWQRPRAENINGNLTGYRISFCESSPFFDKNTGRQCAGDLNKRNVSRPDAVSDTLTKLAPSTSYLVWIAAYTAVGLGPDSQSVHAETAQETKGILVLAIVVPILIVTLSLMLAIYIWKRCRHVCRPVPDPKFLKEIDLFKNDSQRLSRSSSRMEEEHFDEILPSQNDAIIIGLMDDKIELAKEASQMCPKLQLSFDSVSLDPKTQTARFMRSESRDSGVPPSPASESPDFSTTRDRLSSSEEGDDNVFLEEEENPVGAYTRVGQFIPSKIQTPKTSQSSPVKSPKKVSFEIPPVNDKLPLTSPTHKLTGVQQNASQGKQNQPHKSMRSSSCSSMDVSPYTQMSALESLQCALQQTNQPNLSQSNSTARTSVQIPSSSPSVVSPYTQISTLASLPHQQQQNRQSAIQPPPQLPMGVPVPQSSRPVVAPYTQMSAMESLQPNQQQNSEDVKKLQPDSPDKSCHTPKSSTKFCSPYTQMSALASLKSCQPPNSRQQEAHQPRPQPACGSPNSPPAVSPYTKASIMESSNPRQQEAHQPKPNPASGSPSSPPTVSPYTQVSLLKPPIQRQQEADQLSSQPATGSPNSPPAVSPYTKASIMEPSNPREQEAHQPKPNPPSMFLKPPIQRQQEADQLSSQPATGSPNSPPAVSPYTKASIMEPSNPREQEAHQPKPNPPPMFLKPPIQRQQEADQLSSQPATASPNSPPAVSPYTKASIMEPSNPRQQEAHQPKPNPASGSPSSPPTLLKPPNQRQQEADQLSSQPATGSPNSPPAVSPYTQVSLIEPPNASQQDAHQPRPQPSDDQTLPSKSPAQQAVSSYIKMSENGEKPIQNEPMPPSAISPYTKATDMESMQPREDQSVSSGQPHQISGRPSLPPQSVPSHAVSPYTKMSDMKALHLRQEQSESSAQPHPISESPSLSSRPFSPQAASSYIQSLEIRAPQPEQDMQHQLPSVISTVSQSLPEPISAQAVPPYTKLSDMEAMQPRQDQSPSLSSQLVPPQVVSPYTKMSDIEALQPRRDQSQSLSPQHFPVPTVSPYTKMSKMAPPSNLTSYNGRSEIDAVLQSQNDEDASLQSPPPHVQQSLQPSASNALDIEASGYCTGASVPKNVLSSEPGSSKNRLQNPPRQDLSGTLNDNQHVTSAVDPNETSPGFLLTSGSTNGHCRMQETASSRGFPSISQPSLESDSDSDDEPYGYSKMSARLPNKKVLGSGSDQSVNAADQASDPEVTPYSQIGRNEELQPSSAPPQINVTSTPLSDNPTVSMFGYVAGTHDSQEVQSIDAGLNSQDDPSEVNNNVADYTLVAAVGSQIDQAAVRDVSSADNHSDDSGFDNEADNTPPQSLLSDYVQIAAGTHGQDGNTPLHPAPTANSDIGNQLVTAASDTQPIADYVVTGSISHRTDSQA</sequence>
<feature type="compositionally biased region" description="Polar residues" evidence="2">
    <location>
        <begin position="1774"/>
        <end position="1806"/>
    </location>
</feature>
<evidence type="ECO:0000313" key="7">
    <source>
        <dbReference type="EnsemblMetazoa" id="XP_038048655.1"/>
    </source>
</evidence>